<protein>
    <submittedName>
        <fullName evidence="1">Uncharacterized protein</fullName>
    </submittedName>
</protein>
<evidence type="ECO:0000313" key="2">
    <source>
        <dbReference type="Proteomes" id="UP000626844"/>
    </source>
</evidence>
<sequence length="59" mass="6947">MEDFTFNKYPKSITKAIRYIKQDGSLEQLKELRGLLESSIYQRMLTLEEISKNKGFMKG</sequence>
<dbReference type="Proteomes" id="UP000626844">
    <property type="component" value="Unassembled WGS sequence"/>
</dbReference>
<dbReference type="EMBL" id="JACXAI010000001">
    <property type="protein sequence ID" value="MBD1378869.1"/>
    <property type="molecule type" value="Genomic_DNA"/>
</dbReference>
<keyword evidence="2" id="KW-1185">Reference proteome</keyword>
<organism evidence="1 2">
    <name type="scientific">Metabacillus arenae</name>
    <dbReference type="NCBI Taxonomy" id="2771434"/>
    <lineage>
        <taxon>Bacteria</taxon>
        <taxon>Bacillati</taxon>
        <taxon>Bacillota</taxon>
        <taxon>Bacilli</taxon>
        <taxon>Bacillales</taxon>
        <taxon>Bacillaceae</taxon>
        <taxon>Metabacillus</taxon>
    </lineage>
</organism>
<dbReference type="AlphaFoldDB" id="A0A926N8X5"/>
<dbReference type="RefSeq" id="WP_191154959.1">
    <property type="nucleotide sequence ID" value="NZ_JACXAI010000001.1"/>
</dbReference>
<proteinExistence type="predicted"/>
<reference evidence="1" key="1">
    <citation type="submission" date="2020-09" db="EMBL/GenBank/DDBJ databases">
        <title>A novel bacterium of genus Bacillus, isolated from South China Sea.</title>
        <authorList>
            <person name="Huang H."/>
            <person name="Mo K."/>
            <person name="Hu Y."/>
        </authorList>
    </citation>
    <scope>NUCLEOTIDE SEQUENCE</scope>
    <source>
        <strain evidence="1">IB182487</strain>
    </source>
</reference>
<accession>A0A926N8X5</accession>
<comment type="caution">
    <text evidence="1">The sequence shown here is derived from an EMBL/GenBank/DDBJ whole genome shotgun (WGS) entry which is preliminary data.</text>
</comment>
<gene>
    <name evidence="1" type="ORF">IC621_01385</name>
</gene>
<name>A0A926N8X5_9BACI</name>
<evidence type="ECO:0000313" key="1">
    <source>
        <dbReference type="EMBL" id="MBD1378869.1"/>
    </source>
</evidence>